<feature type="transmembrane region" description="Helical" evidence="1">
    <location>
        <begin position="87"/>
        <end position="117"/>
    </location>
</feature>
<reference evidence="2" key="1">
    <citation type="submission" date="2020-05" db="EMBL/GenBank/DDBJ databases">
        <authorList>
            <person name="Delgado-Blas J."/>
        </authorList>
    </citation>
    <scope>NUCLEOTIDE SEQUENCE</scope>
    <source>
        <strain evidence="2">BB1468</strain>
    </source>
</reference>
<keyword evidence="1" id="KW-1133">Transmembrane helix</keyword>
<keyword evidence="1" id="KW-0812">Transmembrane</keyword>
<proteinExistence type="predicted"/>
<feature type="transmembrane region" description="Helical" evidence="1">
    <location>
        <begin position="214"/>
        <end position="230"/>
    </location>
</feature>
<evidence type="ECO:0008006" key="4">
    <source>
        <dbReference type="Google" id="ProtNLM"/>
    </source>
</evidence>
<keyword evidence="3" id="KW-1185">Reference proteome</keyword>
<dbReference type="EMBL" id="CAHPRB010000005">
    <property type="protein sequence ID" value="CAB5557017.1"/>
    <property type="molecule type" value="Genomic_DNA"/>
</dbReference>
<feature type="transmembrane region" description="Helical" evidence="1">
    <location>
        <begin position="301"/>
        <end position="324"/>
    </location>
</feature>
<feature type="transmembrane region" description="Helical" evidence="1">
    <location>
        <begin position="364"/>
        <end position="380"/>
    </location>
</feature>
<dbReference type="Proteomes" id="UP000835792">
    <property type="component" value="Unassembled WGS sequence"/>
</dbReference>
<sequence>MKSLQSSIKKLFLSDKWLNLYAIGISLLSLICVSIIYYNSVLYFNREPWDGSFQTLFPLRSIDIGSYPAIDFSYFHGNGIPYLIYPLYYLFSHILGFGVIVSALNSTFIVNCAFLYLPIYFILRKISNFSTSLIFTLFISMLFDFIPYIGAYFSPLFLGAPMAVRFSPHILLAICFYNLITYYEIADKKKTLKTVIVTLFVAAISPLLGAEQGFYAIAAFCLTVFIYFFIHEKKRVAALVYSASLFILSILAHVAILLILFQSLESIRAIITISNDQTWVFGVFPNSFFDSFTELFRLDNISAVVTQIVTLIAIIYTLIITFVYRKYNLNSKFYYACLVMFWGGILSWASNLGYIGAHQAPLEIRYMTLSFFPILFFIFTENAKLKND</sequence>
<evidence type="ECO:0000313" key="3">
    <source>
        <dbReference type="Proteomes" id="UP000835792"/>
    </source>
</evidence>
<organism evidence="2 3">
    <name type="scientific">Citrobacter youngae</name>
    <dbReference type="NCBI Taxonomy" id="133448"/>
    <lineage>
        <taxon>Bacteria</taxon>
        <taxon>Pseudomonadati</taxon>
        <taxon>Pseudomonadota</taxon>
        <taxon>Gammaproteobacteria</taxon>
        <taxon>Enterobacterales</taxon>
        <taxon>Enterobacteriaceae</taxon>
        <taxon>Citrobacter</taxon>
        <taxon>Citrobacter freundii complex</taxon>
    </lineage>
</organism>
<name>A0ABM8MH38_9ENTR</name>
<feature type="transmembrane region" description="Helical" evidence="1">
    <location>
        <begin position="333"/>
        <end position="352"/>
    </location>
</feature>
<evidence type="ECO:0000256" key="1">
    <source>
        <dbReference type="SAM" id="Phobius"/>
    </source>
</evidence>
<keyword evidence="1" id="KW-0472">Membrane</keyword>
<feature type="transmembrane region" description="Helical" evidence="1">
    <location>
        <begin position="191"/>
        <end position="208"/>
    </location>
</feature>
<dbReference type="RefSeq" id="WP_048213403.1">
    <property type="nucleotide sequence ID" value="NZ_CAHPRB010000005.1"/>
</dbReference>
<accession>A0ABM8MH38</accession>
<gene>
    <name evidence="2" type="ORF">GHA_01758</name>
</gene>
<feature type="transmembrane region" description="Helical" evidence="1">
    <location>
        <begin position="20"/>
        <end position="38"/>
    </location>
</feature>
<comment type="caution">
    <text evidence="2">The sequence shown here is derived from an EMBL/GenBank/DDBJ whole genome shotgun (WGS) entry which is preliminary data.</text>
</comment>
<feature type="transmembrane region" description="Helical" evidence="1">
    <location>
        <begin position="129"/>
        <end position="150"/>
    </location>
</feature>
<feature type="transmembrane region" description="Helical" evidence="1">
    <location>
        <begin position="156"/>
        <end position="179"/>
    </location>
</feature>
<protein>
    <recommendedName>
        <fullName evidence="4">Membrane protein 6-pyruvoyl-tetrahydropterin synthase-related domain-containing protein</fullName>
    </recommendedName>
</protein>
<evidence type="ECO:0000313" key="2">
    <source>
        <dbReference type="EMBL" id="CAB5557017.1"/>
    </source>
</evidence>
<feature type="transmembrane region" description="Helical" evidence="1">
    <location>
        <begin position="237"/>
        <end position="261"/>
    </location>
</feature>
<dbReference type="GeneID" id="83648344"/>